<dbReference type="Proteomes" id="UP000279833">
    <property type="component" value="Unassembled WGS sequence"/>
</dbReference>
<dbReference type="EMBL" id="UZAK01008003">
    <property type="protein sequence ID" value="VDO93793.1"/>
    <property type="molecule type" value="Genomic_DNA"/>
</dbReference>
<evidence type="ECO:0000313" key="2">
    <source>
        <dbReference type="Proteomes" id="UP000279833"/>
    </source>
</evidence>
<keyword evidence="2" id="KW-1185">Reference proteome</keyword>
<organism evidence="3">
    <name type="scientific">Schistosoma curassoni</name>
    <dbReference type="NCBI Taxonomy" id="6186"/>
    <lineage>
        <taxon>Eukaryota</taxon>
        <taxon>Metazoa</taxon>
        <taxon>Spiralia</taxon>
        <taxon>Lophotrochozoa</taxon>
        <taxon>Platyhelminthes</taxon>
        <taxon>Trematoda</taxon>
        <taxon>Digenea</taxon>
        <taxon>Strigeidida</taxon>
        <taxon>Schistosomatoidea</taxon>
        <taxon>Schistosomatidae</taxon>
        <taxon>Schistosoma</taxon>
    </lineage>
</organism>
<dbReference type="WBParaSite" id="SCUD_0000518601-mRNA-1">
    <property type="protein sequence ID" value="SCUD_0000518601-mRNA-1"/>
    <property type="gene ID" value="SCUD_0000518601"/>
</dbReference>
<gene>
    <name evidence="1" type="ORF">SCUD_LOCUS5186</name>
</gene>
<proteinExistence type="predicted"/>
<reference evidence="3" key="1">
    <citation type="submission" date="2016-06" db="UniProtKB">
        <authorList>
            <consortium name="WormBaseParasite"/>
        </authorList>
    </citation>
    <scope>IDENTIFICATION</scope>
</reference>
<sequence>MIIVSTKFTQIYLRLKYQYFIIKSNLIPSYLVSKEFVIQILIKSISKVYL</sequence>
<protein>
    <submittedName>
        <fullName evidence="1 3">Uncharacterized protein</fullName>
    </submittedName>
</protein>
<evidence type="ECO:0000313" key="3">
    <source>
        <dbReference type="WBParaSite" id="SCUD_0000518601-mRNA-1"/>
    </source>
</evidence>
<name>A0A183JR47_9TREM</name>
<dbReference type="AlphaFoldDB" id="A0A183JR47"/>
<reference evidence="1 2" key="2">
    <citation type="submission" date="2018-11" db="EMBL/GenBank/DDBJ databases">
        <authorList>
            <consortium name="Pathogen Informatics"/>
        </authorList>
    </citation>
    <scope>NUCLEOTIDE SEQUENCE [LARGE SCALE GENOMIC DNA]</scope>
    <source>
        <strain evidence="1">Dakar</strain>
        <strain evidence="2">Dakar, Senegal</strain>
    </source>
</reference>
<evidence type="ECO:0000313" key="1">
    <source>
        <dbReference type="EMBL" id="VDO93793.1"/>
    </source>
</evidence>
<accession>A0A183JR47</accession>